<organism evidence="1 2">
    <name type="scientific">Parabacteroides distasonis</name>
    <dbReference type="NCBI Taxonomy" id="823"/>
    <lineage>
        <taxon>Bacteria</taxon>
        <taxon>Pseudomonadati</taxon>
        <taxon>Bacteroidota</taxon>
        <taxon>Bacteroidia</taxon>
        <taxon>Bacteroidales</taxon>
        <taxon>Tannerellaceae</taxon>
        <taxon>Parabacteroides</taxon>
    </lineage>
</organism>
<dbReference type="AlphaFoldDB" id="A0A5C6K462"/>
<dbReference type="SUPFAM" id="SSF142795">
    <property type="entry name" value="CAC2185-like"/>
    <property type="match status" value="1"/>
</dbReference>
<reference evidence="1 2" key="1">
    <citation type="submission" date="2019-07" db="EMBL/GenBank/DDBJ databases">
        <title>Genome sequencing of Parabacteroides distasonis iSURF_7.</title>
        <authorList>
            <person name="Degefu H.N."/>
            <person name="Ruoff K.L."/>
            <person name="Price C.E."/>
            <person name="Valls R.A."/>
            <person name="O'Toole G.A."/>
        </authorList>
    </citation>
    <scope>NUCLEOTIDE SEQUENCE [LARGE SCALE GENOMIC DNA]</scope>
    <source>
        <strain evidence="1 2">CFPLTA003_1B</strain>
    </source>
</reference>
<gene>
    <name evidence="1" type="ORF">FSA05_21940</name>
</gene>
<protein>
    <submittedName>
        <fullName evidence="1">DUF1919 domain-containing protein</fullName>
    </submittedName>
</protein>
<dbReference type="EMBL" id="VOHW01000023">
    <property type="protein sequence ID" value="TWV57987.1"/>
    <property type="molecule type" value="Genomic_DNA"/>
</dbReference>
<dbReference type="Proteomes" id="UP000315827">
    <property type="component" value="Unassembled WGS sequence"/>
</dbReference>
<dbReference type="InterPro" id="IPR015037">
    <property type="entry name" value="DUF1919"/>
</dbReference>
<proteinExistence type="predicted"/>
<comment type="caution">
    <text evidence="1">The sequence shown here is derived from an EMBL/GenBank/DDBJ whole genome shotgun (WGS) entry which is preliminary data.</text>
</comment>
<evidence type="ECO:0000313" key="1">
    <source>
        <dbReference type="EMBL" id="TWV57987.1"/>
    </source>
</evidence>
<dbReference type="Pfam" id="PF08942">
    <property type="entry name" value="DUF1919"/>
    <property type="match status" value="1"/>
</dbReference>
<accession>A0A5C6K462</accession>
<evidence type="ECO:0000313" key="2">
    <source>
        <dbReference type="Proteomes" id="UP000315827"/>
    </source>
</evidence>
<dbReference type="InterPro" id="IPR037226">
    <property type="entry name" value="CAC2185-like_sf"/>
</dbReference>
<name>A0A5C6K462_PARDI</name>
<sequence>MNFIFRHVKESLMARVRDYTNPYMGLIRCKFLKNKNITIISNNCWGGHCYRYFALPYDSPTIGLYIFPEDYIQLIKDLRKYMAMPLKFIKYTESKYSVNLKEKAQTNVPIGILGDVEIVFLHYKTEEEAIEKWNRRKSRIHWDNIFYKFAEMNGCTEKHLQDFDALPYNKFVFTSHKRPDLKSAVYYKGFEKEGQIENDTLVFNYGINLVKFFNTGSL</sequence>